<evidence type="ECO:0000313" key="2">
    <source>
        <dbReference type="EMBL" id="NOI83063.1"/>
    </source>
</evidence>
<protein>
    <recommendedName>
        <fullName evidence="1">HEPN AbiU2-like domain-containing protein</fullName>
    </recommendedName>
</protein>
<dbReference type="EMBL" id="VTXO01000012">
    <property type="protein sequence ID" value="NOI83063.1"/>
    <property type="molecule type" value="Genomic_DNA"/>
</dbReference>
<dbReference type="Proteomes" id="UP000572722">
    <property type="component" value="Unassembled WGS sequence"/>
</dbReference>
<name>A0AAE5GTS3_9VIBR</name>
<comment type="caution">
    <text evidence="2">The sequence shown here is derived from an EMBL/GenBank/DDBJ whole genome shotgun (WGS) entry which is preliminary data.</text>
</comment>
<dbReference type="AlphaFoldDB" id="A0AAE5GTS3"/>
<dbReference type="InterPro" id="IPR040704">
    <property type="entry name" value="HEPN_AbiU2"/>
</dbReference>
<evidence type="ECO:0000313" key="3">
    <source>
        <dbReference type="Proteomes" id="UP000572722"/>
    </source>
</evidence>
<reference evidence="2 3" key="1">
    <citation type="submission" date="2019-08" db="EMBL/GenBank/DDBJ databases">
        <title>Draft genome sequencing and comparative genomics of hatchery-associated Vibrios.</title>
        <authorList>
            <person name="Kehlet-Delgado H."/>
            <person name="Mueller R.S."/>
        </authorList>
    </citation>
    <scope>NUCLEOTIDE SEQUENCE [LARGE SCALE GENOMIC DNA]</scope>
    <source>
        <strain evidence="2 3">01-65-5-1</strain>
    </source>
</reference>
<evidence type="ECO:0000259" key="1">
    <source>
        <dbReference type="Pfam" id="PF18734"/>
    </source>
</evidence>
<proteinExistence type="predicted"/>
<organism evidence="2 3">
    <name type="scientific">Vibrio tubiashii</name>
    <dbReference type="NCBI Taxonomy" id="29498"/>
    <lineage>
        <taxon>Bacteria</taxon>
        <taxon>Pseudomonadati</taxon>
        <taxon>Pseudomonadota</taxon>
        <taxon>Gammaproteobacteria</taxon>
        <taxon>Vibrionales</taxon>
        <taxon>Vibrionaceae</taxon>
        <taxon>Vibrio</taxon>
        <taxon>Vibrio oreintalis group</taxon>
    </lineage>
</organism>
<dbReference type="RefSeq" id="WP_171325082.1">
    <property type="nucleotide sequence ID" value="NZ_VTXO01000012.1"/>
</dbReference>
<accession>A0AAE5GTS3</accession>
<sequence>MRFEQVTKFQKQVDSAVIGYLNLLERKELLAVSIEKYALLSCLEPSIRSSILSIQDTLYASLMVELHAWLFDKSANSRNLSLFCLLEKLADDQTNPKHLKRYYVTPPKTIDIEGAGKSWHQKFKTERETKFDDCFQECALLIKDLLASEEAMRIVSLRNKYLAHKDGMYDIRSNSHTVGDVFYLINHMKLILLSLAGLMTRTYYPINEAETKAKAMAESFWEHVART</sequence>
<gene>
    <name evidence="2" type="ORF">F0237_20570</name>
</gene>
<dbReference type="Pfam" id="PF18734">
    <property type="entry name" value="HEPN_AbiU2"/>
    <property type="match status" value="1"/>
</dbReference>
<feature type="domain" description="HEPN AbiU2-like" evidence="1">
    <location>
        <begin position="21"/>
        <end position="209"/>
    </location>
</feature>